<evidence type="ECO:0000313" key="1">
    <source>
        <dbReference type="EMBL" id="MFD2589796.1"/>
    </source>
</evidence>
<comment type="caution">
    <text evidence="1">The sequence shown here is derived from an EMBL/GenBank/DDBJ whole genome shotgun (WGS) entry which is preliminary data.</text>
</comment>
<sequence length="146" mass="17327">MDYKEILTELENSSKSLNTTLILPNSDFYIRITKDVIIENPELNSCIDIATYEKKNEEIIRILKNHNLLDKLYVEIENEYSDLSSDQIFKPTETELYLELFFKTKDFGIMSCFVPVIEKKQAKELICDLDKIFDYQYCFKKLNQKI</sequence>
<protein>
    <submittedName>
        <fullName evidence="1">Uncharacterized protein</fullName>
    </submittedName>
</protein>
<keyword evidence="2" id="KW-1185">Reference proteome</keyword>
<dbReference type="EMBL" id="JBHULX010000002">
    <property type="protein sequence ID" value="MFD2589796.1"/>
    <property type="molecule type" value="Genomic_DNA"/>
</dbReference>
<name>A0ABW5N3U6_9FLAO</name>
<reference evidence="2" key="1">
    <citation type="journal article" date="2019" name="Int. J. Syst. Evol. Microbiol.">
        <title>The Global Catalogue of Microorganisms (GCM) 10K type strain sequencing project: providing services to taxonomists for standard genome sequencing and annotation.</title>
        <authorList>
            <consortium name="The Broad Institute Genomics Platform"/>
            <consortium name="The Broad Institute Genome Sequencing Center for Infectious Disease"/>
            <person name="Wu L."/>
            <person name="Ma J."/>
        </authorList>
    </citation>
    <scope>NUCLEOTIDE SEQUENCE [LARGE SCALE GENOMIC DNA]</scope>
    <source>
        <strain evidence="2">KCTC 42423</strain>
    </source>
</reference>
<gene>
    <name evidence="1" type="ORF">ACFSTE_03070</name>
</gene>
<dbReference type="Proteomes" id="UP001597459">
    <property type="component" value="Unassembled WGS sequence"/>
</dbReference>
<organism evidence="1 2">
    <name type="scientific">Aquimarina hainanensis</name>
    <dbReference type="NCBI Taxonomy" id="1578017"/>
    <lineage>
        <taxon>Bacteria</taxon>
        <taxon>Pseudomonadati</taxon>
        <taxon>Bacteroidota</taxon>
        <taxon>Flavobacteriia</taxon>
        <taxon>Flavobacteriales</taxon>
        <taxon>Flavobacteriaceae</taxon>
        <taxon>Aquimarina</taxon>
    </lineage>
</organism>
<accession>A0ABW5N3U6</accession>
<dbReference type="RefSeq" id="WP_176029342.1">
    <property type="nucleotide sequence ID" value="NZ_JBHULX010000002.1"/>
</dbReference>
<proteinExistence type="predicted"/>
<evidence type="ECO:0000313" key="2">
    <source>
        <dbReference type="Proteomes" id="UP001597459"/>
    </source>
</evidence>